<dbReference type="EMBL" id="JAZGUE010000005">
    <property type="protein sequence ID" value="KAL2266179.1"/>
    <property type="molecule type" value="Genomic_DNA"/>
</dbReference>
<comment type="caution">
    <text evidence="2">The sequence shown here is derived from an EMBL/GenBank/DDBJ whole genome shotgun (WGS) entry which is preliminary data.</text>
</comment>
<protein>
    <submittedName>
        <fullName evidence="2">Uncharacterized protein</fullName>
    </submittedName>
</protein>
<feature type="compositionally biased region" description="Basic residues" evidence="1">
    <location>
        <begin position="696"/>
        <end position="706"/>
    </location>
</feature>
<feature type="compositionally biased region" description="Basic and acidic residues" evidence="1">
    <location>
        <begin position="741"/>
        <end position="764"/>
    </location>
</feature>
<accession>A0ABR4D813</accession>
<dbReference type="RefSeq" id="XP_070864906.1">
    <property type="nucleotide sequence ID" value="XM_071012142.1"/>
</dbReference>
<feature type="compositionally biased region" description="Basic and acidic residues" evidence="1">
    <location>
        <begin position="652"/>
        <end position="667"/>
    </location>
</feature>
<feature type="compositionally biased region" description="Polar residues" evidence="1">
    <location>
        <begin position="16"/>
        <end position="28"/>
    </location>
</feature>
<feature type="compositionally biased region" description="Low complexity" evidence="1">
    <location>
        <begin position="579"/>
        <end position="595"/>
    </location>
</feature>
<feature type="region of interest" description="Disordered" evidence="1">
    <location>
        <begin position="1"/>
        <end position="156"/>
    </location>
</feature>
<reference evidence="2 3" key="1">
    <citation type="journal article" date="2024" name="Commun. Biol.">
        <title>Comparative genomic analysis of thermophilic fungi reveals convergent evolutionary adaptations and gene losses.</title>
        <authorList>
            <person name="Steindorff A.S."/>
            <person name="Aguilar-Pontes M.V."/>
            <person name="Robinson A.J."/>
            <person name="Andreopoulos B."/>
            <person name="LaButti K."/>
            <person name="Kuo A."/>
            <person name="Mondo S."/>
            <person name="Riley R."/>
            <person name="Otillar R."/>
            <person name="Haridas S."/>
            <person name="Lipzen A."/>
            <person name="Grimwood J."/>
            <person name="Schmutz J."/>
            <person name="Clum A."/>
            <person name="Reid I.D."/>
            <person name="Moisan M.C."/>
            <person name="Butler G."/>
            <person name="Nguyen T.T.M."/>
            <person name="Dewar K."/>
            <person name="Conant G."/>
            <person name="Drula E."/>
            <person name="Henrissat B."/>
            <person name="Hansel C."/>
            <person name="Singer S."/>
            <person name="Hutchinson M.I."/>
            <person name="de Vries R.P."/>
            <person name="Natvig D.O."/>
            <person name="Powell A.J."/>
            <person name="Tsang A."/>
            <person name="Grigoriev I.V."/>
        </authorList>
    </citation>
    <scope>NUCLEOTIDE SEQUENCE [LARGE SCALE GENOMIC DNA]</scope>
    <source>
        <strain evidence="2 3">ATCC 22073</strain>
    </source>
</reference>
<evidence type="ECO:0000313" key="3">
    <source>
        <dbReference type="Proteomes" id="UP001600064"/>
    </source>
</evidence>
<feature type="region of interest" description="Disordered" evidence="1">
    <location>
        <begin position="465"/>
        <end position="485"/>
    </location>
</feature>
<evidence type="ECO:0000313" key="2">
    <source>
        <dbReference type="EMBL" id="KAL2266179.1"/>
    </source>
</evidence>
<feature type="region of interest" description="Disordered" evidence="1">
    <location>
        <begin position="620"/>
        <end position="822"/>
    </location>
</feature>
<name>A0ABR4D813_9PEZI</name>
<dbReference type="GeneID" id="98126786"/>
<evidence type="ECO:0000256" key="1">
    <source>
        <dbReference type="SAM" id="MobiDB-lite"/>
    </source>
</evidence>
<gene>
    <name evidence="2" type="ORF">VTJ83DRAFT_5531</name>
</gene>
<feature type="compositionally biased region" description="Basic residues" evidence="1">
    <location>
        <begin position="140"/>
        <end position="151"/>
    </location>
</feature>
<feature type="region of interest" description="Disordered" evidence="1">
    <location>
        <begin position="377"/>
        <end position="405"/>
    </location>
</feature>
<feature type="compositionally biased region" description="Pro residues" evidence="1">
    <location>
        <begin position="568"/>
        <end position="578"/>
    </location>
</feature>
<organism evidence="2 3">
    <name type="scientific">Remersonia thermophila</name>
    <dbReference type="NCBI Taxonomy" id="72144"/>
    <lineage>
        <taxon>Eukaryota</taxon>
        <taxon>Fungi</taxon>
        <taxon>Dikarya</taxon>
        <taxon>Ascomycota</taxon>
        <taxon>Pezizomycotina</taxon>
        <taxon>Sordariomycetes</taxon>
        <taxon>Sordariomycetidae</taxon>
        <taxon>Sordariales</taxon>
        <taxon>Sordariales incertae sedis</taxon>
        <taxon>Remersonia</taxon>
    </lineage>
</organism>
<feature type="region of interest" description="Disordered" evidence="1">
    <location>
        <begin position="518"/>
        <end position="595"/>
    </location>
</feature>
<proteinExistence type="predicted"/>
<feature type="compositionally biased region" description="Acidic residues" evidence="1">
    <location>
        <begin position="83"/>
        <end position="102"/>
    </location>
</feature>
<keyword evidence="3" id="KW-1185">Reference proteome</keyword>
<dbReference type="Proteomes" id="UP001600064">
    <property type="component" value="Unassembled WGS sequence"/>
</dbReference>
<sequence>MFLHSGASLRGHEYSSRPSVTTLQSSPNLRKPLLRSAFAPPKQREAIRIGPDGSPAPVLRQRPASDYIPRESSPAVRFRIPHEEDDDNDNDENDDNNDDDDPSPQRPSAHDESAAMSESELSDTTLSHDGASVSRLSGPSRHHKGPRRAARRPSTTYYLGYPAPRIIGKTKVVQKVFLPRLLLQLQTISADGRLRPVLEVFPAARIAGPMAAPRMAKRFPAIFGVRHHLGYDDIVLVRRDDRDDSTDTDEEAFEERNLLAVYSPLKNSEEAEIVLDDGSVWVARPLPNGSLDFVHTGADGRITTARWARRYAAAGVAGPGQACADSSPRYTFSILNPSTRRHPVMATLTPSTLDIQNTYTSIPRSYAKCPSATRTVRSQSLTSSSSVARPLPCPPSDRAPSSASGLGCVNDMETDSAVCIPATAASLDASTPSRTLIHPVDDATKMLITVSAIWVCLRSSWAQGAGGGPASAPLPPTSSCSSSSAPDFNANPAAAVAAIATSSPGRTRGNRRNTWTARCTSTGTEHPAADLPLTSSPATGGSGPKRMSVPTPLPSVQWDASATVVPTPTGPSPVPSRSPTPTAISSASTAPRRATSSGAAYMQWRLRQVSVTSSTVGYKLGGEMDVRDGGGSGDDAGKDEVRLPARVSSGKSSREALRSVEDSDRETGGPARGILKTDAAGNGKAEEEEEEEEEKKKKKKERKRPRPFSDGLTLVFAASSALKEPEKGPASAKTPGFFARGLDETEPRRHSFMLLRRERGDPRRNASVRSRGVGVGKDTDPEKDTLYGAKAAAQGKPPLDGGKDTAATAATGGGGDGGVRSRLVRWMSRKFKSGSGSESKKSR</sequence>
<feature type="compositionally biased region" description="Low complexity" evidence="1">
    <location>
        <begin position="377"/>
        <end position="387"/>
    </location>
</feature>